<feature type="region of interest" description="Disordered" evidence="1">
    <location>
        <begin position="213"/>
        <end position="233"/>
    </location>
</feature>
<feature type="domain" description="ISXO2-like transposase" evidence="2">
    <location>
        <begin position="49"/>
        <end position="190"/>
    </location>
</feature>
<evidence type="ECO:0000313" key="4">
    <source>
        <dbReference type="WBParaSite" id="ACRNAN_scaffold2158.g32602.t1"/>
    </source>
</evidence>
<protein>
    <submittedName>
        <fullName evidence="4">ISXO2-like transposase domain-containing protein</fullName>
    </submittedName>
</protein>
<dbReference type="NCBIfam" id="NF033547">
    <property type="entry name" value="transpos_IS1595"/>
    <property type="match status" value="1"/>
</dbReference>
<evidence type="ECO:0000256" key="1">
    <source>
        <dbReference type="SAM" id="MobiDB-lite"/>
    </source>
</evidence>
<dbReference type="SMART" id="SM01126">
    <property type="entry name" value="DDE_Tnp_IS1595"/>
    <property type="match status" value="1"/>
</dbReference>
<dbReference type="WBParaSite" id="ACRNAN_scaffold2158.g32602.t1">
    <property type="protein sequence ID" value="ACRNAN_scaffold2158.g32602.t1"/>
    <property type="gene ID" value="ACRNAN_scaffold2158.g32602"/>
</dbReference>
<dbReference type="PANTHER" id="PTHR47163:SF2">
    <property type="entry name" value="SI:DKEY-17M8.2"/>
    <property type="match status" value="1"/>
</dbReference>
<reference evidence="4" key="1">
    <citation type="submission" date="2022-11" db="UniProtKB">
        <authorList>
            <consortium name="WormBaseParasite"/>
        </authorList>
    </citation>
    <scope>IDENTIFICATION</scope>
</reference>
<dbReference type="InterPro" id="IPR053164">
    <property type="entry name" value="IS1016-like_transposase"/>
</dbReference>
<organism evidence="3 4">
    <name type="scientific">Acrobeloides nanus</name>
    <dbReference type="NCBI Taxonomy" id="290746"/>
    <lineage>
        <taxon>Eukaryota</taxon>
        <taxon>Metazoa</taxon>
        <taxon>Ecdysozoa</taxon>
        <taxon>Nematoda</taxon>
        <taxon>Chromadorea</taxon>
        <taxon>Rhabditida</taxon>
        <taxon>Tylenchina</taxon>
        <taxon>Cephalobomorpha</taxon>
        <taxon>Cephaloboidea</taxon>
        <taxon>Cephalobidae</taxon>
        <taxon>Acrobeloides</taxon>
    </lineage>
</organism>
<proteinExistence type="predicted"/>
<dbReference type="AlphaFoldDB" id="A0A914D9W5"/>
<accession>A0A914D9W5</accession>
<keyword evidence="3" id="KW-1185">Reference proteome</keyword>
<dbReference type="Pfam" id="PF12762">
    <property type="entry name" value="DDE_Tnp_IS1595"/>
    <property type="match status" value="1"/>
</dbReference>
<dbReference type="PANTHER" id="PTHR47163">
    <property type="entry name" value="DDE_TNP_IS1595 DOMAIN-CONTAINING PROTEIN"/>
    <property type="match status" value="1"/>
</dbReference>
<evidence type="ECO:0000313" key="3">
    <source>
        <dbReference type="Proteomes" id="UP000887540"/>
    </source>
</evidence>
<sequence>MLGFTNLWVDNGSLIQICRQLEINIRTAVDWASYSREVLLCIMIDGKEKLGGPDKIVEIDESKFGKRKYYRGHYVEGMWVFGGYERGSGRIFMIPVEFRNADTLIPIIKEWIEDGTTIISDFWKAYNCLENEGFKHLKVNHSQHFKDPDSGAHTNSIESSWRAAKSVMSSAGRKKAHIPGNLAKYMFFKRCKELKLDKTREFYRLAGKHYNPTKNEPIPGNEDFTDDEDIEFD</sequence>
<dbReference type="InterPro" id="IPR024445">
    <property type="entry name" value="Tnp_ISXO2-like"/>
</dbReference>
<dbReference type="Proteomes" id="UP000887540">
    <property type="component" value="Unplaced"/>
</dbReference>
<name>A0A914D9W5_9BILA</name>
<evidence type="ECO:0000259" key="2">
    <source>
        <dbReference type="SMART" id="SM01126"/>
    </source>
</evidence>
<feature type="compositionally biased region" description="Acidic residues" evidence="1">
    <location>
        <begin position="223"/>
        <end position="233"/>
    </location>
</feature>